<evidence type="ECO:0000259" key="6">
    <source>
        <dbReference type="PROSITE" id="PS50850"/>
    </source>
</evidence>
<dbReference type="AlphaFoldDB" id="A0A7W5AQZ1"/>
<dbReference type="SUPFAM" id="SSF103473">
    <property type="entry name" value="MFS general substrate transporter"/>
    <property type="match status" value="1"/>
</dbReference>
<feature type="transmembrane region" description="Helical" evidence="5">
    <location>
        <begin position="64"/>
        <end position="84"/>
    </location>
</feature>
<keyword evidence="3 5" id="KW-1133">Transmembrane helix</keyword>
<evidence type="ECO:0000256" key="5">
    <source>
        <dbReference type="SAM" id="Phobius"/>
    </source>
</evidence>
<evidence type="ECO:0000256" key="3">
    <source>
        <dbReference type="ARBA" id="ARBA00022989"/>
    </source>
</evidence>
<feature type="transmembrane region" description="Helical" evidence="5">
    <location>
        <begin position="7"/>
        <end position="24"/>
    </location>
</feature>
<feature type="transmembrane region" description="Helical" evidence="5">
    <location>
        <begin position="199"/>
        <end position="221"/>
    </location>
</feature>
<dbReference type="Pfam" id="PF07690">
    <property type="entry name" value="MFS_1"/>
    <property type="match status" value="1"/>
</dbReference>
<feature type="transmembrane region" description="Helical" evidence="5">
    <location>
        <begin position="227"/>
        <end position="246"/>
    </location>
</feature>
<comment type="subcellular location">
    <subcellularLocation>
        <location evidence="1">Cell membrane</location>
        <topology evidence="1">Multi-pass membrane protein</topology>
    </subcellularLocation>
</comment>
<name>A0A7W5AQZ1_9ACTN</name>
<dbReference type="InterPro" id="IPR020846">
    <property type="entry name" value="MFS_dom"/>
</dbReference>
<dbReference type="InterPro" id="IPR036259">
    <property type="entry name" value="MFS_trans_sf"/>
</dbReference>
<dbReference type="RefSeq" id="WP_183226775.1">
    <property type="nucleotide sequence ID" value="NZ_BMPW01000029.1"/>
</dbReference>
<dbReference type="GO" id="GO:0022857">
    <property type="term" value="F:transmembrane transporter activity"/>
    <property type="evidence" value="ECO:0007669"/>
    <property type="project" value="InterPro"/>
</dbReference>
<evidence type="ECO:0000313" key="7">
    <source>
        <dbReference type="EMBL" id="MBB3100731.1"/>
    </source>
</evidence>
<gene>
    <name evidence="7" type="ORF">FHR83_008456</name>
</gene>
<feature type="domain" description="Major facilitator superfamily (MFS) profile" evidence="6">
    <location>
        <begin position="1"/>
        <end position="371"/>
    </location>
</feature>
<dbReference type="PANTHER" id="PTHR23542:SF1">
    <property type="entry name" value="MAJOR FACILITATOR SUPERFAMILY (MFS) PROFILE DOMAIN-CONTAINING PROTEIN"/>
    <property type="match status" value="1"/>
</dbReference>
<feature type="transmembrane region" description="Helical" evidence="5">
    <location>
        <begin position="158"/>
        <end position="178"/>
    </location>
</feature>
<organism evidence="7 8">
    <name type="scientific">Actinoplanes campanulatus</name>
    <dbReference type="NCBI Taxonomy" id="113559"/>
    <lineage>
        <taxon>Bacteria</taxon>
        <taxon>Bacillati</taxon>
        <taxon>Actinomycetota</taxon>
        <taxon>Actinomycetes</taxon>
        <taxon>Micromonosporales</taxon>
        <taxon>Micromonosporaceae</taxon>
        <taxon>Actinoplanes</taxon>
    </lineage>
</organism>
<feature type="transmembrane region" description="Helical" evidence="5">
    <location>
        <begin position="317"/>
        <end position="340"/>
    </location>
</feature>
<keyword evidence="2 5" id="KW-0812">Transmembrane</keyword>
<evidence type="ECO:0000313" key="8">
    <source>
        <dbReference type="Proteomes" id="UP000590749"/>
    </source>
</evidence>
<feature type="transmembrane region" description="Helical" evidence="5">
    <location>
        <begin position="258"/>
        <end position="275"/>
    </location>
</feature>
<evidence type="ECO:0000256" key="2">
    <source>
        <dbReference type="ARBA" id="ARBA00022692"/>
    </source>
</evidence>
<reference evidence="7 8" key="1">
    <citation type="submission" date="2020-08" db="EMBL/GenBank/DDBJ databases">
        <title>Genomic Encyclopedia of Type Strains, Phase III (KMG-III): the genomes of soil and plant-associated and newly described type strains.</title>
        <authorList>
            <person name="Whitman W."/>
        </authorList>
    </citation>
    <scope>NUCLEOTIDE SEQUENCE [LARGE SCALE GENOMIC DNA]</scope>
    <source>
        <strain evidence="7 8">CECT 3287</strain>
    </source>
</reference>
<evidence type="ECO:0000256" key="1">
    <source>
        <dbReference type="ARBA" id="ARBA00004651"/>
    </source>
</evidence>
<keyword evidence="8" id="KW-1185">Reference proteome</keyword>
<dbReference type="InterPro" id="IPR011701">
    <property type="entry name" value="MFS"/>
</dbReference>
<comment type="caution">
    <text evidence="7">The sequence shown here is derived from an EMBL/GenBank/DDBJ whole genome shotgun (WGS) entry which is preliminary data.</text>
</comment>
<proteinExistence type="predicted"/>
<dbReference type="GO" id="GO:0005886">
    <property type="term" value="C:plasma membrane"/>
    <property type="evidence" value="ECO:0007669"/>
    <property type="project" value="UniProtKB-SubCell"/>
</dbReference>
<protein>
    <submittedName>
        <fullName evidence="7">Putative MFS family arabinose efflux permease</fullName>
    </submittedName>
</protein>
<dbReference type="Proteomes" id="UP000590749">
    <property type="component" value="Unassembled WGS sequence"/>
</dbReference>
<dbReference type="EMBL" id="JACHXF010000028">
    <property type="protein sequence ID" value="MBB3100731.1"/>
    <property type="molecule type" value="Genomic_DNA"/>
</dbReference>
<dbReference type="PANTHER" id="PTHR23542">
    <property type="match status" value="1"/>
</dbReference>
<sequence>MLFTASILARLPIATLSICLLVHVEQLSGSYTAAGAAAGALAIAQGAGGPLLGRLVDRRGQTVVLLSSAFVAGAALIVMAMVPAGTPLPALLALAALIGLTTPPVGACMRTLIPVLRPAEESRRRAYAADAAATELTWVSGPPLAIGLGALAGTGTALSAAGLVLIVATALFACSPASRRWRPTGARRAKVNALAAPEMRTLVTVLAGVGVVFGATEVAVAASAGPAAGLLLGFWGAGSLAGGVVATRLGGGAGGGRGFALLLAALGVGHLLLVTTSANVIAAAVLIAVAGSMIAPVLASSYAMVDRAAPAGTATEAFAWLATATAIGTAAGAAAGGALADLAGPASGFVLGGAAGLAAAAVAMTRISASPQRQPTAMV</sequence>
<feature type="transmembrane region" description="Helical" evidence="5">
    <location>
        <begin position="281"/>
        <end position="305"/>
    </location>
</feature>
<accession>A0A7W5AQZ1</accession>
<feature type="transmembrane region" description="Helical" evidence="5">
    <location>
        <begin position="346"/>
        <end position="364"/>
    </location>
</feature>
<dbReference type="Gene3D" id="1.20.1250.20">
    <property type="entry name" value="MFS general substrate transporter like domains"/>
    <property type="match status" value="1"/>
</dbReference>
<feature type="transmembrane region" description="Helical" evidence="5">
    <location>
        <begin position="30"/>
        <end position="52"/>
    </location>
</feature>
<keyword evidence="4 5" id="KW-0472">Membrane</keyword>
<evidence type="ECO:0000256" key="4">
    <source>
        <dbReference type="ARBA" id="ARBA00023136"/>
    </source>
</evidence>
<dbReference type="PROSITE" id="PS50850">
    <property type="entry name" value="MFS"/>
    <property type="match status" value="1"/>
</dbReference>